<dbReference type="Proteomes" id="UP000061809">
    <property type="component" value="Chromosome"/>
</dbReference>
<evidence type="ECO:0000313" key="2">
    <source>
        <dbReference type="Proteomes" id="UP000061809"/>
    </source>
</evidence>
<dbReference type="RefSeq" id="WP_029429200.1">
    <property type="nucleotide sequence ID" value="NZ_CP012801.1"/>
</dbReference>
<evidence type="ECO:0000313" key="1">
    <source>
        <dbReference type="EMBL" id="ALJ59208.1"/>
    </source>
</evidence>
<sequence length="86" mass="9914">MKNELEDYLIEEYKGYDGSTATTVTGRVEGLVLTCYLRGKHFTVTEYDGKYSITHLEDGLFKVYPILPELVKLLMKLPVRPIKELE</sequence>
<dbReference type="KEGG" id="bcel:BcellWH2_01963"/>
<organism evidence="1 2">
    <name type="scientific">Bacteroides cellulosilyticus</name>
    <dbReference type="NCBI Taxonomy" id="246787"/>
    <lineage>
        <taxon>Bacteria</taxon>
        <taxon>Pseudomonadati</taxon>
        <taxon>Bacteroidota</taxon>
        <taxon>Bacteroidia</taxon>
        <taxon>Bacteroidales</taxon>
        <taxon>Bacteroidaceae</taxon>
        <taxon>Bacteroides</taxon>
    </lineage>
</organism>
<gene>
    <name evidence="1" type="ORF">BcellWH2_01963</name>
</gene>
<protein>
    <submittedName>
        <fullName evidence="1">Uncharacterized protein</fullName>
    </submittedName>
</protein>
<dbReference type="EMBL" id="CP012801">
    <property type="protein sequence ID" value="ALJ59208.1"/>
    <property type="molecule type" value="Genomic_DNA"/>
</dbReference>
<dbReference type="PATRIC" id="fig|246787.4.peg.2020"/>
<reference evidence="1 2" key="1">
    <citation type="journal article" date="2015" name="Science">
        <title>Genetic determinants of in vivo fitness and diet responsiveness in multiple human gut Bacteroides.</title>
        <authorList>
            <person name="Wu M."/>
            <person name="McNulty N.P."/>
            <person name="Rodionov D.A."/>
            <person name="Khoroshkin M.S."/>
            <person name="Griffin N.W."/>
            <person name="Cheng J."/>
            <person name="Latreille P."/>
            <person name="Kerstetter R.A."/>
            <person name="Terrapon N."/>
            <person name="Henrissat B."/>
            <person name="Osterman A.L."/>
            <person name="Gordon J.I."/>
        </authorList>
    </citation>
    <scope>NUCLEOTIDE SEQUENCE [LARGE SCALE GENOMIC DNA]</scope>
    <source>
        <strain evidence="1 2">WH2</strain>
    </source>
</reference>
<dbReference type="AlphaFoldDB" id="A0A0P0GAE1"/>
<name>A0A0P0GAE1_9BACE</name>
<proteinExistence type="predicted"/>
<accession>A0A0P0GAE1</accession>